<dbReference type="EMBL" id="JBHRSV010000001">
    <property type="protein sequence ID" value="MFC2925066.1"/>
    <property type="molecule type" value="Genomic_DNA"/>
</dbReference>
<sequence>MISALITSAALSVAVQSEPGCEDSARDAAFAFSRSDDAAATEFLDREACHGNAAFDAMRAVAAWRQGNFGEAAALAEGVVISRARNGCARTREVARLAFIAGASYLAEDDEALSRYHFWVAHRVSDAGGGLTRNERDVAEHFSEDIGTYRSDHRRMMDGGFLDPLPTPGSACAGFPSVQLSPAPPRDGVLFLVVELRTNGAGRVSRVEEMFSFPDAPPQALIDSIEGRLAFDTRTRQQVALVLNPCADQLTWFDREPVCLPGYQPEDSQAQAAAD</sequence>
<evidence type="ECO:0000313" key="2">
    <source>
        <dbReference type="Proteomes" id="UP001595379"/>
    </source>
</evidence>
<keyword evidence="2" id="KW-1185">Reference proteome</keyword>
<reference evidence="2" key="1">
    <citation type="journal article" date="2019" name="Int. J. Syst. Evol. Microbiol.">
        <title>The Global Catalogue of Microorganisms (GCM) 10K type strain sequencing project: providing services to taxonomists for standard genome sequencing and annotation.</title>
        <authorList>
            <consortium name="The Broad Institute Genomics Platform"/>
            <consortium name="The Broad Institute Genome Sequencing Center for Infectious Disease"/>
            <person name="Wu L."/>
            <person name="Ma J."/>
        </authorList>
    </citation>
    <scope>NUCLEOTIDE SEQUENCE [LARGE SCALE GENOMIC DNA]</scope>
    <source>
        <strain evidence="2">KCTC 52487</strain>
    </source>
</reference>
<proteinExistence type="predicted"/>
<organism evidence="1 2">
    <name type="scientific">Hyphobacterium vulgare</name>
    <dbReference type="NCBI Taxonomy" id="1736751"/>
    <lineage>
        <taxon>Bacteria</taxon>
        <taxon>Pseudomonadati</taxon>
        <taxon>Pseudomonadota</taxon>
        <taxon>Alphaproteobacteria</taxon>
        <taxon>Maricaulales</taxon>
        <taxon>Maricaulaceae</taxon>
        <taxon>Hyphobacterium</taxon>
    </lineage>
</organism>
<evidence type="ECO:0000313" key="1">
    <source>
        <dbReference type="EMBL" id="MFC2925066.1"/>
    </source>
</evidence>
<evidence type="ECO:0008006" key="3">
    <source>
        <dbReference type="Google" id="ProtNLM"/>
    </source>
</evidence>
<dbReference type="RefSeq" id="WP_343163947.1">
    <property type="nucleotide sequence ID" value="NZ_JBHRSV010000001.1"/>
</dbReference>
<dbReference type="Proteomes" id="UP001595379">
    <property type="component" value="Unassembled WGS sequence"/>
</dbReference>
<protein>
    <recommendedName>
        <fullName evidence="3">TonB C-terminal domain-containing protein</fullName>
    </recommendedName>
</protein>
<name>A0ABV6ZUF1_9PROT</name>
<accession>A0ABV6ZUF1</accession>
<gene>
    <name evidence="1" type="ORF">ACFOOR_02995</name>
</gene>
<comment type="caution">
    <text evidence="1">The sequence shown here is derived from an EMBL/GenBank/DDBJ whole genome shotgun (WGS) entry which is preliminary data.</text>
</comment>